<reference evidence="3" key="1">
    <citation type="journal article" date="2019" name="Sci. Rep.">
        <title>Draft genome of Tanacetum cinerariifolium, the natural source of mosquito coil.</title>
        <authorList>
            <person name="Yamashiro T."/>
            <person name="Shiraishi A."/>
            <person name="Satake H."/>
            <person name="Nakayama K."/>
        </authorList>
    </citation>
    <scope>NUCLEOTIDE SEQUENCE</scope>
</reference>
<evidence type="ECO:0000256" key="1">
    <source>
        <dbReference type="SAM" id="Coils"/>
    </source>
</evidence>
<sequence length="466" mass="53228">MMVQPPEKVGEIPTDTQDTPILTQPSSPQPQRKHKSRRKQRKETDVSQDETPTEEHIPTPSHDPLPSGEDRRPLNELMEICTKLFDIVLSLEQINTNQAAEIEKFKKRVKNLEGNKKKRTHGLKRIYKGRIAELDADKDLSLINETAYYQGRMNDQNIFGVNDLDGDEVVVDVSTREKKEQSGKVAEKKVSTVDPVTTVGKVVTTADVEVSVALNTTTTTDDEVTLAQTLIEIKAAKPKALTTAATTVTAARMVKPERPLKMKEQIMMDEQIARDLEAQMQADLEEDQRIAKKKEEEANIEEEKGELSIEEKSKLFVELMNKRKKHFEMLRAEKRRRKPPTKAQKRKQMFTYLKNMAGFTHNQLKSKIFEEVHQAFNKTMDWINNFAAMDSKAVKVRAVESSRRPREKLESDKSKRQKLDENVQAEVADDDTIELKRCMEIVPEDDDEVTIEATPLSSKSPTIVDY</sequence>
<dbReference type="EMBL" id="BKCJ010000011">
    <property type="protein sequence ID" value="GEU28616.1"/>
    <property type="molecule type" value="Genomic_DNA"/>
</dbReference>
<evidence type="ECO:0000313" key="3">
    <source>
        <dbReference type="EMBL" id="GEU28616.1"/>
    </source>
</evidence>
<evidence type="ECO:0000256" key="2">
    <source>
        <dbReference type="SAM" id="MobiDB-lite"/>
    </source>
</evidence>
<dbReference type="AlphaFoldDB" id="A0A699GN20"/>
<gene>
    <name evidence="3" type="ORF">Tci_000594</name>
</gene>
<proteinExistence type="predicted"/>
<name>A0A699GN20_TANCI</name>
<comment type="caution">
    <text evidence="3">The sequence shown here is derived from an EMBL/GenBank/DDBJ whole genome shotgun (WGS) entry which is preliminary data.</text>
</comment>
<keyword evidence="1" id="KW-0175">Coiled coil</keyword>
<feature type="compositionally biased region" description="Basic and acidic residues" evidence="2">
    <location>
        <begin position="402"/>
        <end position="421"/>
    </location>
</feature>
<feature type="compositionally biased region" description="Basic residues" evidence="2">
    <location>
        <begin position="31"/>
        <end position="41"/>
    </location>
</feature>
<organism evidence="3">
    <name type="scientific">Tanacetum cinerariifolium</name>
    <name type="common">Dalmatian daisy</name>
    <name type="synonym">Chrysanthemum cinerariifolium</name>
    <dbReference type="NCBI Taxonomy" id="118510"/>
    <lineage>
        <taxon>Eukaryota</taxon>
        <taxon>Viridiplantae</taxon>
        <taxon>Streptophyta</taxon>
        <taxon>Embryophyta</taxon>
        <taxon>Tracheophyta</taxon>
        <taxon>Spermatophyta</taxon>
        <taxon>Magnoliopsida</taxon>
        <taxon>eudicotyledons</taxon>
        <taxon>Gunneridae</taxon>
        <taxon>Pentapetalae</taxon>
        <taxon>asterids</taxon>
        <taxon>campanulids</taxon>
        <taxon>Asterales</taxon>
        <taxon>Asteraceae</taxon>
        <taxon>Asteroideae</taxon>
        <taxon>Anthemideae</taxon>
        <taxon>Anthemidinae</taxon>
        <taxon>Tanacetum</taxon>
    </lineage>
</organism>
<feature type="coiled-coil region" evidence="1">
    <location>
        <begin position="277"/>
        <end position="313"/>
    </location>
</feature>
<accession>A0A699GN20</accession>
<feature type="compositionally biased region" description="Polar residues" evidence="2">
    <location>
        <begin position="14"/>
        <end position="26"/>
    </location>
</feature>
<feature type="region of interest" description="Disordered" evidence="2">
    <location>
        <begin position="1"/>
        <end position="72"/>
    </location>
</feature>
<protein>
    <submittedName>
        <fullName evidence="3">Uncharacterized protein</fullName>
    </submittedName>
</protein>
<feature type="region of interest" description="Disordered" evidence="2">
    <location>
        <begin position="402"/>
        <end position="425"/>
    </location>
</feature>